<keyword evidence="10" id="KW-1185">Reference proteome</keyword>
<dbReference type="FunFam" id="1.20.1250.20:FF:000034">
    <property type="entry name" value="MFS general substrate transporter"/>
    <property type="match status" value="1"/>
</dbReference>
<evidence type="ECO:0000256" key="3">
    <source>
        <dbReference type="ARBA" id="ARBA00022692"/>
    </source>
</evidence>
<dbReference type="SUPFAM" id="SSF103473">
    <property type="entry name" value="MFS general substrate transporter"/>
    <property type="match status" value="1"/>
</dbReference>
<keyword evidence="2" id="KW-0813">Transport</keyword>
<evidence type="ECO:0000256" key="4">
    <source>
        <dbReference type="ARBA" id="ARBA00022989"/>
    </source>
</evidence>
<proteinExistence type="predicted"/>
<gene>
    <name evidence="9" type="ORF">BON22_0666</name>
</gene>
<dbReference type="InterPro" id="IPR036259">
    <property type="entry name" value="MFS_trans_sf"/>
</dbReference>
<evidence type="ECO:0000313" key="10">
    <source>
        <dbReference type="Proteomes" id="UP000189513"/>
    </source>
</evidence>
<feature type="compositionally biased region" description="Basic and acidic residues" evidence="6">
    <location>
        <begin position="1"/>
        <end position="20"/>
    </location>
</feature>
<dbReference type="InterPro" id="IPR011701">
    <property type="entry name" value="MFS"/>
</dbReference>
<dbReference type="PANTHER" id="PTHR43791:SF18">
    <property type="entry name" value="NICOTINIC ACID TRANSPORTER TNA1, PUTATIVE (AFU_ORTHOLOGUE AFUA_3G03820)-RELATED"/>
    <property type="match status" value="1"/>
</dbReference>
<feature type="transmembrane region" description="Helical" evidence="7">
    <location>
        <begin position="360"/>
        <end position="379"/>
    </location>
</feature>
<comment type="caution">
    <text evidence="9">The sequence shown here is derived from an EMBL/GenBank/DDBJ whole genome shotgun (WGS) entry which is preliminary data.</text>
</comment>
<accession>A0A1V2LE24</accession>
<dbReference type="GO" id="GO:0016020">
    <property type="term" value="C:membrane"/>
    <property type="evidence" value="ECO:0007669"/>
    <property type="project" value="UniProtKB-SubCell"/>
</dbReference>
<feature type="region of interest" description="Disordered" evidence="6">
    <location>
        <begin position="1"/>
        <end position="34"/>
    </location>
</feature>
<evidence type="ECO:0000256" key="2">
    <source>
        <dbReference type="ARBA" id="ARBA00022448"/>
    </source>
</evidence>
<dbReference type="EMBL" id="MPUK01000001">
    <property type="protein sequence ID" value="ONH70080.1"/>
    <property type="molecule type" value="Genomic_DNA"/>
</dbReference>
<evidence type="ECO:0000256" key="1">
    <source>
        <dbReference type="ARBA" id="ARBA00004141"/>
    </source>
</evidence>
<dbReference type="AlphaFoldDB" id="A0A1V2LE24"/>
<dbReference type="Proteomes" id="UP000189513">
    <property type="component" value="Unassembled WGS sequence"/>
</dbReference>
<feature type="transmembrane region" description="Helical" evidence="7">
    <location>
        <begin position="236"/>
        <end position="258"/>
    </location>
</feature>
<feature type="transmembrane region" description="Helical" evidence="7">
    <location>
        <begin position="328"/>
        <end position="348"/>
    </location>
</feature>
<name>A0A1V2LE24_CYBFA</name>
<keyword evidence="4 7" id="KW-1133">Transmembrane helix</keyword>
<keyword evidence="3 7" id="KW-0812">Transmembrane</keyword>
<evidence type="ECO:0000313" key="9">
    <source>
        <dbReference type="EMBL" id="ONH70080.1"/>
    </source>
</evidence>
<organism evidence="9 10">
    <name type="scientific">Cyberlindnera fabianii</name>
    <name type="common">Yeast</name>
    <name type="synonym">Hansenula fabianii</name>
    <dbReference type="NCBI Taxonomy" id="36022"/>
    <lineage>
        <taxon>Eukaryota</taxon>
        <taxon>Fungi</taxon>
        <taxon>Dikarya</taxon>
        <taxon>Ascomycota</taxon>
        <taxon>Saccharomycotina</taxon>
        <taxon>Saccharomycetes</taxon>
        <taxon>Phaffomycetales</taxon>
        <taxon>Phaffomycetaceae</taxon>
        <taxon>Cyberlindnera</taxon>
    </lineage>
</organism>
<dbReference type="Gene3D" id="1.20.1250.20">
    <property type="entry name" value="MFS general substrate transporter like domains"/>
    <property type="match status" value="2"/>
</dbReference>
<dbReference type="STRING" id="36022.A0A1V2LE24"/>
<feature type="transmembrane region" description="Helical" evidence="7">
    <location>
        <begin position="205"/>
        <end position="224"/>
    </location>
</feature>
<feature type="transmembrane region" description="Helical" evidence="7">
    <location>
        <begin position="486"/>
        <end position="504"/>
    </location>
</feature>
<reference evidence="10" key="1">
    <citation type="journal article" date="2017" name="Genome Announc.">
        <title>Genome sequences of Cyberlindnera fabianii 65, Pichia kudriavzevii 129, and Saccharomyces cerevisiae 131 isolated from fermented masau fruits in Zimbabwe.</title>
        <authorList>
            <person name="van Rijswijck I.M.H."/>
            <person name="Derks M.F.L."/>
            <person name="Abee T."/>
            <person name="de Ridder D."/>
            <person name="Smid E.J."/>
        </authorList>
    </citation>
    <scope>NUCLEOTIDE SEQUENCE [LARGE SCALE GENOMIC DNA]</scope>
    <source>
        <strain evidence="10">65</strain>
    </source>
</reference>
<dbReference type="Pfam" id="PF07690">
    <property type="entry name" value="MFS_1"/>
    <property type="match status" value="1"/>
</dbReference>
<feature type="domain" description="Major facilitator superfamily (MFS) profile" evidence="8">
    <location>
        <begin position="76"/>
        <end position="511"/>
    </location>
</feature>
<dbReference type="PROSITE" id="PS50850">
    <property type="entry name" value="MFS"/>
    <property type="match status" value="1"/>
</dbReference>
<evidence type="ECO:0000256" key="6">
    <source>
        <dbReference type="SAM" id="MobiDB-lite"/>
    </source>
</evidence>
<dbReference type="FunFam" id="1.20.1250.20:FF:000068">
    <property type="entry name" value="MFS general substrate transporter"/>
    <property type="match status" value="1"/>
</dbReference>
<feature type="transmembrane region" description="Helical" evidence="7">
    <location>
        <begin position="174"/>
        <end position="193"/>
    </location>
</feature>
<protein>
    <submittedName>
        <fullName evidence="9">High-affinity nicotinic acid transporter</fullName>
    </submittedName>
</protein>
<dbReference type="OMA" id="GKLGWSW"/>
<evidence type="ECO:0000256" key="5">
    <source>
        <dbReference type="ARBA" id="ARBA00023136"/>
    </source>
</evidence>
<evidence type="ECO:0000256" key="7">
    <source>
        <dbReference type="SAM" id="Phobius"/>
    </source>
</evidence>
<sequence length="542" mass="60107">MSEFDVRALTEKDQDQDYTKENSTLSRVTTDKTTGDVSTYLESKYSSTTYNDNTSSDNDFSDIDDKVILRKIDMHLLPICGLLYLLAYLDRGAIGNAKIEGLTDSLRLSTNEYNICLTIFFITYSLCEIPSNMLLKKLGKQSIFIPVIMICWGIVMTCMGVVKDFGGLFATRLFLGVFEAGLYPGMSFGLTMWYKRTEMQSRQALFYAAASMAGAFSGLLAFAIAKMDGAGGYEGWRWIFILEGILTVVVAVAAFKLMPDYPGTAKFLTPREREYVLWRAAKDSEPASVFSASTMSSRRVPDYSAFTDKHDVSMSHSLKNVFTDWQPYIHVLLNLGIVTPTYGISLFLPSVVKGLGYTSSMAQLMTIPIYIAASLISVIQAFASDYFKIRSAFVAADLLAVIIGFVMAIAGQETGENRVIYAGVFIAVIGLYAAFPGIISWLSNNLANSQKRAIGMAFQIGFGNMGGAFASNFYKPDQYTLGHSLELGFATMGFICCIISVMSYKAINNKREKEIEAGKWDNVSDEDLFKMGDKSPYFRYRL</sequence>
<dbReference type="PANTHER" id="PTHR43791">
    <property type="entry name" value="PERMEASE-RELATED"/>
    <property type="match status" value="1"/>
</dbReference>
<feature type="transmembrane region" description="Helical" evidence="7">
    <location>
        <begin position="391"/>
        <end position="412"/>
    </location>
</feature>
<keyword evidence="5 7" id="KW-0472">Membrane</keyword>
<feature type="transmembrane region" description="Helical" evidence="7">
    <location>
        <begin position="418"/>
        <end position="442"/>
    </location>
</feature>
<feature type="transmembrane region" description="Helical" evidence="7">
    <location>
        <begin position="143"/>
        <end position="162"/>
    </location>
</feature>
<feature type="transmembrane region" description="Helical" evidence="7">
    <location>
        <begin position="454"/>
        <end position="474"/>
    </location>
</feature>
<dbReference type="InterPro" id="IPR020846">
    <property type="entry name" value="MFS_dom"/>
</dbReference>
<evidence type="ECO:0000259" key="8">
    <source>
        <dbReference type="PROSITE" id="PS50850"/>
    </source>
</evidence>
<dbReference type="VEuPathDB" id="FungiDB:BON22_0666"/>
<comment type="subcellular location">
    <subcellularLocation>
        <location evidence="1">Membrane</location>
        <topology evidence="1">Multi-pass membrane protein</topology>
    </subcellularLocation>
</comment>
<dbReference type="GO" id="GO:0022857">
    <property type="term" value="F:transmembrane transporter activity"/>
    <property type="evidence" value="ECO:0007669"/>
    <property type="project" value="InterPro"/>
</dbReference>